<accession>A0A256GZV4</accession>
<gene>
    <name evidence="2" type="ORF">CES86_5642</name>
</gene>
<protein>
    <submittedName>
        <fullName evidence="2">Uncharacterized protein</fullName>
    </submittedName>
</protein>
<sequence>MKRPAAGSDRSKNEGQAGTGSEPNGLKGPPAKHGPVLANPAAITM</sequence>
<reference evidence="2 3" key="1">
    <citation type="submission" date="2017-07" db="EMBL/GenBank/DDBJ databases">
        <title>Draft genome of Ochrobactrum lupini type strain LUP21.</title>
        <authorList>
            <person name="Krzyzanowska D.M."/>
            <person name="Jafra S."/>
        </authorList>
    </citation>
    <scope>NUCLEOTIDE SEQUENCE [LARGE SCALE GENOMIC DNA]</scope>
    <source>
        <strain evidence="2 3">LUP21</strain>
    </source>
</reference>
<proteinExistence type="predicted"/>
<dbReference type="Proteomes" id="UP000216363">
    <property type="component" value="Unassembled WGS sequence"/>
</dbReference>
<comment type="caution">
    <text evidence="2">The sequence shown here is derived from an EMBL/GenBank/DDBJ whole genome shotgun (WGS) entry which is preliminary data.</text>
</comment>
<evidence type="ECO:0000313" key="3">
    <source>
        <dbReference type="Proteomes" id="UP000216363"/>
    </source>
</evidence>
<name>A0A256GZV4_9HYPH</name>
<evidence type="ECO:0000313" key="2">
    <source>
        <dbReference type="EMBL" id="OYR32649.1"/>
    </source>
</evidence>
<evidence type="ECO:0000256" key="1">
    <source>
        <dbReference type="SAM" id="MobiDB-lite"/>
    </source>
</evidence>
<dbReference type="AlphaFoldDB" id="A0A256GZV4"/>
<organism evidence="2 3">
    <name type="scientific">Brucella lupini</name>
    <dbReference type="NCBI Taxonomy" id="255457"/>
    <lineage>
        <taxon>Bacteria</taxon>
        <taxon>Pseudomonadati</taxon>
        <taxon>Pseudomonadota</taxon>
        <taxon>Alphaproteobacteria</taxon>
        <taxon>Hyphomicrobiales</taxon>
        <taxon>Brucellaceae</taxon>
        <taxon>Brucella/Ochrobactrum group</taxon>
        <taxon>Brucella</taxon>
    </lineage>
</organism>
<dbReference type="EMBL" id="NNRN01000021">
    <property type="protein sequence ID" value="OYR32649.1"/>
    <property type="molecule type" value="Genomic_DNA"/>
</dbReference>
<feature type="region of interest" description="Disordered" evidence="1">
    <location>
        <begin position="1"/>
        <end position="45"/>
    </location>
</feature>